<proteinExistence type="predicted"/>
<evidence type="ECO:0000313" key="1">
    <source>
        <dbReference type="EMBL" id="KAK8878145.1"/>
    </source>
</evidence>
<reference evidence="1 2" key="1">
    <citation type="submission" date="2024-04" db="EMBL/GenBank/DDBJ databases">
        <title>Tritrichomonas musculus Genome.</title>
        <authorList>
            <person name="Alves-Ferreira E."/>
            <person name="Grigg M."/>
            <person name="Lorenzi H."/>
            <person name="Galac M."/>
        </authorList>
    </citation>
    <scope>NUCLEOTIDE SEQUENCE [LARGE SCALE GENOMIC DNA]</scope>
    <source>
        <strain evidence="1 2">EAF2021</strain>
    </source>
</reference>
<dbReference type="EMBL" id="JAPFFF010000011">
    <property type="protein sequence ID" value="KAK8878145.1"/>
    <property type="molecule type" value="Genomic_DNA"/>
</dbReference>
<gene>
    <name evidence="1" type="ORF">M9Y10_004909</name>
</gene>
<keyword evidence="2" id="KW-1185">Reference proteome</keyword>
<comment type="caution">
    <text evidence="1">The sequence shown here is derived from an EMBL/GenBank/DDBJ whole genome shotgun (WGS) entry which is preliminary data.</text>
</comment>
<organism evidence="1 2">
    <name type="scientific">Tritrichomonas musculus</name>
    <dbReference type="NCBI Taxonomy" id="1915356"/>
    <lineage>
        <taxon>Eukaryota</taxon>
        <taxon>Metamonada</taxon>
        <taxon>Parabasalia</taxon>
        <taxon>Tritrichomonadida</taxon>
        <taxon>Tritrichomonadidae</taxon>
        <taxon>Tritrichomonas</taxon>
    </lineage>
</organism>
<accession>A0ABR2JK78</accession>
<protein>
    <submittedName>
        <fullName evidence="1">Uncharacterized protein</fullName>
    </submittedName>
</protein>
<sequence>MTHLLYDQNDFALNEDQSKIIQSGFYKCNENDQIQIERSVDINLVKLFLKVISSEENKNEISNISKHNIYMLFLLSKSWGIAEYQNLFGNYLFGSEYKTNINPNYNELTQNSISSANDTFKIHSLKYQAEIEFSSVFNDKCLVDILDDENPWFYQSNPNDQNPFIIIYFKDGPHEINRYTIKMSRIPITSGNSKKWDIEGLAVGRKKNSLPVWKKMDSVFLVNTPKANESVTRNSIIQNTYTAIKLTSKDKKLSLHSIAFECNPAIQLI</sequence>
<evidence type="ECO:0000313" key="2">
    <source>
        <dbReference type="Proteomes" id="UP001470230"/>
    </source>
</evidence>
<dbReference type="Proteomes" id="UP001470230">
    <property type="component" value="Unassembled WGS sequence"/>
</dbReference>
<name>A0ABR2JK78_9EUKA</name>